<evidence type="ECO:0000313" key="1">
    <source>
        <dbReference type="EMBL" id="TCC36306.1"/>
    </source>
</evidence>
<reference evidence="1 2" key="1">
    <citation type="submission" date="2019-02" db="EMBL/GenBank/DDBJ databases">
        <title>Kribbella capetownensis sp. nov. and Kribbella speibonae sp. nov., isolated from soil.</title>
        <authorList>
            <person name="Curtis S.M."/>
            <person name="Norton I."/>
            <person name="Everest G.J."/>
            <person name="Meyers P.R."/>
        </authorList>
    </citation>
    <scope>NUCLEOTIDE SEQUENCE [LARGE SCALE GENOMIC DNA]</scope>
    <source>
        <strain evidence="1 2">YM55</strain>
    </source>
</reference>
<keyword evidence="1" id="KW-0378">Hydrolase</keyword>
<dbReference type="Pfam" id="PF13242">
    <property type="entry name" value="Hydrolase_like"/>
    <property type="match status" value="1"/>
</dbReference>
<dbReference type="GO" id="GO:0008967">
    <property type="term" value="F:phosphoglycolate phosphatase activity"/>
    <property type="evidence" value="ECO:0007669"/>
    <property type="project" value="TreeGrafter"/>
</dbReference>
<organism evidence="1 2">
    <name type="scientific">Kribbella speibonae</name>
    <dbReference type="NCBI Taxonomy" id="1572660"/>
    <lineage>
        <taxon>Bacteria</taxon>
        <taxon>Bacillati</taxon>
        <taxon>Actinomycetota</taxon>
        <taxon>Actinomycetes</taxon>
        <taxon>Propionibacteriales</taxon>
        <taxon>Kribbellaceae</taxon>
        <taxon>Kribbella</taxon>
    </lineage>
</organism>
<dbReference type="PANTHER" id="PTHR43434">
    <property type="entry name" value="PHOSPHOGLYCOLATE PHOSPHATASE"/>
    <property type="match status" value="1"/>
</dbReference>
<gene>
    <name evidence="1" type="ORF">E0H92_27015</name>
</gene>
<dbReference type="InterPro" id="IPR036412">
    <property type="entry name" value="HAD-like_sf"/>
</dbReference>
<dbReference type="InterPro" id="IPR050155">
    <property type="entry name" value="HAD-like_hydrolase_sf"/>
</dbReference>
<dbReference type="Proteomes" id="UP000294225">
    <property type="component" value="Unassembled WGS sequence"/>
</dbReference>
<sequence length="232" mass="24850">MSLRPGRPRTCEMATSAVLLLDRDGTLVSWEEMFVACVADACRQAGVTTPAPEVVLAFDFWEQLLADRLVVDGCRVTVDSDAIPHRYLSRYGRPIPGSVPAMVALAAAGVVTALVSSWTGTQATRTLVDSWGIGDTFALLLTSDDLTVTGTLTAVERKRLLLELALRDLDPALPRWLVGDSASDIEAGHQVGATTVGVLTGNGAREFAPGSRVRPDHLVASLREVPDLMRSR</sequence>
<comment type="caution">
    <text evidence="1">The sequence shown here is derived from an EMBL/GenBank/DDBJ whole genome shotgun (WGS) entry which is preliminary data.</text>
</comment>
<name>A0A4R0IXC1_9ACTN</name>
<dbReference type="AlphaFoldDB" id="A0A4R0IXC1"/>
<proteinExistence type="predicted"/>
<dbReference type="GO" id="GO:0006281">
    <property type="term" value="P:DNA repair"/>
    <property type="evidence" value="ECO:0007669"/>
    <property type="project" value="TreeGrafter"/>
</dbReference>
<dbReference type="PANTHER" id="PTHR43434:SF1">
    <property type="entry name" value="PHOSPHOGLYCOLATE PHOSPHATASE"/>
    <property type="match status" value="1"/>
</dbReference>
<evidence type="ECO:0000313" key="2">
    <source>
        <dbReference type="Proteomes" id="UP000294225"/>
    </source>
</evidence>
<dbReference type="InterPro" id="IPR023214">
    <property type="entry name" value="HAD_sf"/>
</dbReference>
<dbReference type="EMBL" id="SJKC01000003">
    <property type="protein sequence ID" value="TCC36306.1"/>
    <property type="molecule type" value="Genomic_DNA"/>
</dbReference>
<dbReference type="SUPFAM" id="SSF56784">
    <property type="entry name" value="HAD-like"/>
    <property type="match status" value="1"/>
</dbReference>
<dbReference type="Gene3D" id="3.40.50.1000">
    <property type="entry name" value="HAD superfamily/HAD-like"/>
    <property type="match status" value="1"/>
</dbReference>
<protein>
    <submittedName>
        <fullName evidence="1">HAD family hydrolase</fullName>
    </submittedName>
</protein>
<accession>A0A4R0IXC1</accession>
<dbReference type="SFLD" id="SFLDS00003">
    <property type="entry name" value="Haloacid_Dehalogenase"/>
    <property type="match status" value="1"/>
</dbReference>
<dbReference type="SFLD" id="SFLDG01129">
    <property type="entry name" value="C1.5:_HAD__Beta-PGM__Phosphata"/>
    <property type="match status" value="1"/>
</dbReference>